<evidence type="ECO:0000313" key="3">
    <source>
        <dbReference type="Proteomes" id="UP000276443"/>
    </source>
</evidence>
<keyword evidence="3" id="KW-1185">Reference proteome</keyword>
<name>A0A3N5BDW0_9BACI</name>
<organism evidence="2 3">
    <name type="scientific">Aquisalibacillus elongatus</name>
    <dbReference type="NCBI Taxonomy" id="485577"/>
    <lineage>
        <taxon>Bacteria</taxon>
        <taxon>Bacillati</taxon>
        <taxon>Bacillota</taxon>
        <taxon>Bacilli</taxon>
        <taxon>Bacillales</taxon>
        <taxon>Bacillaceae</taxon>
        <taxon>Aquisalibacillus</taxon>
    </lineage>
</organism>
<dbReference type="RefSeq" id="WP_124219850.1">
    <property type="nucleotide sequence ID" value="NZ_RKRF01000007.1"/>
</dbReference>
<sequence>MKKYLFLAAFCLLVGCGQEANGNSEISKKINEELGITPYLPEVEYPIANVNVEYTPVIEDDEVVNGDPWNAVVQYNISLDEKVDEDFIRSWEENNPRKEIIYGELYKDPTAIIVNVNGTQTNLESAETIEIEGHKVQFQHIERESETVIMLIDFEDINYKILYFVDENDIQEEAKAFAKEIINNY</sequence>
<dbReference type="OrthoDB" id="2966745at2"/>
<proteinExistence type="predicted"/>
<evidence type="ECO:0008006" key="4">
    <source>
        <dbReference type="Google" id="ProtNLM"/>
    </source>
</evidence>
<evidence type="ECO:0000313" key="2">
    <source>
        <dbReference type="EMBL" id="RPF55876.1"/>
    </source>
</evidence>
<accession>A0A3N5BDW0</accession>
<evidence type="ECO:0000256" key="1">
    <source>
        <dbReference type="SAM" id="SignalP"/>
    </source>
</evidence>
<protein>
    <recommendedName>
        <fullName evidence="4">DUF4367 domain-containing protein</fullName>
    </recommendedName>
</protein>
<dbReference type="EMBL" id="RKRF01000007">
    <property type="protein sequence ID" value="RPF55876.1"/>
    <property type="molecule type" value="Genomic_DNA"/>
</dbReference>
<feature type="signal peptide" evidence="1">
    <location>
        <begin position="1"/>
        <end position="20"/>
    </location>
</feature>
<dbReference type="AlphaFoldDB" id="A0A3N5BDW0"/>
<dbReference type="PROSITE" id="PS51257">
    <property type="entry name" value="PROKAR_LIPOPROTEIN"/>
    <property type="match status" value="1"/>
</dbReference>
<feature type="chain" id="PRO_5039537795" description="DUF4367 domain-containing protein" evidence="1">
    <location>
        <begin position="21"/>
        <end position="185"/>
    </location>
</feature>
<comment type="caution">
    <text evidence="2">The sequence shown here is derived from an EMBL/GenBank/DDBJ whole genome shotgun (WGS) entry which is preliminary data.</text>
</comment>
<reference evidence="2 3" key="1">
    <citation type="submission" date="2018-11" db="EMBL/GenBank/DDBJ databases">
        <title>Genomic Encyclopedia of Type Strains, Phase IV (KMG-IV): sequencing the most valuable type-strain genomes for metagenomic binning, comparative biology and taxonomic classification.</title>
        <authorList>
            <person name="Goeker M."/>
        </authorList>
    </citation>
    <scope>NUCLEOTIDE SEQUENCE [LARGE SCALE GENOMIC DNA]</scope>
    <source>
        <strain evidence="2 3">DSM 18090</strain>
    </source>
</reference>
<keyword evidence="1" id="KW-0732">Signal</keyword>
<dbReference type="Proteomes" id="UP000276443">
    <property type="component" value="Unassembled WGS sequence"/>
</dbReference>
<gene>
    <name evidence="2" type="ORF">EDC24_0762</name>
</gene>